<organism evidence="2 3">
    <name type="scientific">Corynebacterium macclintockiae</name>
    <dbReference type="NCBI Taxonomy" id="2913501"/>
    <lineage>
        <taxon>Bacteria</taxon>
        <taxon>Bacillati</taxon>
        <taxon>Actinomycetota</taxon>
        <taxon>Actinomycetes</taxon>
        <taxon>Mycobacteriales</taxon>
        <taxon>Corynebacteriaceae</taxon>
        <taxon>Corynebacterium</taxon>
    </lineage>
</organism>
<dbReference type="AlphaFoldDB" id="A0A9X3M7V3"/>
<dbReference type="Proteomes" id="UP001146505">
    <property type="component" value="Unassembled WGS sequence"/>
</dbReference>
<reference evidence="2" key="1">
    <citation type="submission" date="2022-02" db="EMBL/GenBank/DDBJ databases">
        <title>Corynebacterium sp. from urogenital microbiome.</title>
        <authorList>
            <person name="Cappelli E.A."/>
            <person name="Ribeiro T.G."/>
            <person name="Peixe L."/>
        </authorList>
    </citation>
    <scope>NUCLEOTIDE SEQUENCE</scope>
    <source>
        <strain evidence="2">C9Ua_112</strain>
    </source>
</reference>
<dbReference type="SUPFAM" id="SSF47240">
    <property type="entry name" value="Ferritin-like"/>
    <property type="match status" value="1"/>
</dbReference>
<dbReference type="InterPro" id="IPR009078">
    <property type="entry name" value="Ferritin-like_SF"/>
</dbReference>
<dbReference type="InterPro" id="IPR012347">
    <property type="entry name" value="Ferritin-like"/>
</dbReference>
<evidence type="ECO:0000313" key="2">
    <source>
        <dbReference type="EMBL" id="MCZ9304333.1"/>
    </source>
</evidence>
<sequence length="317" mass="33908">MNTTSSSFPLPLLSRRRFLSAGALVGAGLTLASCDKGLAFGGQPAPTEQLVELAAAVKNQQQKMASAKLEKWHAFLGQQHDLLAKEVRRQCGSDKDGNPPQQCGDEADEATSGSEEIFLDKLYPAALSNDGKELSADQREQLGAQNSLIAGLWGAYSAAKKSDYSLPEFSRGVGNAEDFQALLPLTYGAIYASGVALAKVPAADGQTRSQIQDVADQLRVLRDQSIDVLRSHGADVPSPESGYSQGDADGKTDAAAYLYPTLTPISVQLRRITEHANDDRAVQFAAGWVRANSHAEATLERLQGKDPLDMHLRGQSN</sequence>
<dbReference type="InterPro" id="IPR006311">
    <property type="entry name" value="TAT_signal"/>
</dbReference>
<feature type="region of interest" description="Disordered" evidence="1">
    <location>
        <begin position="91"/>
        <end position="110"/>
    </location>
</feature>
<dbReference type="GeneID" id="301812316"/>
<protein>
    <submittedName>
        <fullName evidence="2">Ferritin-like domain-containing protein</fullName>
    </submittedName>
</protein>
<dbReference type="PROSITE" id="PS51318">
    <property type="entry name" value="TAT"/>
    <property type="match status" value="1"/>
</dbReference>
<gene>
    <name evidence="2" type="ORF">L8U58_02085</name>
</gene>
<dbReference type="Gene3D" id="1.20.1260.10">
    <property type="match status" value="1"/>
</dbReference>
<evidence type="ECO:0000313" key="3">
    <source>
        <dbReference type="Proteomes" id="UP001146505"/>
    </source>
</evidence>
<evidence type="ECO:0000256" key="1">
    <source>
        <dbReference type="SAM" id="MobiDB-lite"/>
    </source>
</evidence>
<proteinExistence type="predicted"/>
<accession>A0A9X3M7V3</accession>
<dbReference type="EMBL" id="JAKMUV010000002">
    <property type="protein sequence ID" value="MCZ9304333.1"/>
    <property type="molecule type" value="Genomic_DNA"/>
</dbReference>
<comment type="caution">
    <text evidence="2">The sequence shown here is derived from an EMBL/GenBank/DDBJ whole genome shotgun (WGS) entry which is preliminary data.</text>
</comment>
<dbReference type="RefSeq" id="WP_269954591.1">
    <property type="nucleotide sequence ID" value="NZ_JAKMUV010000002.1"/>
</dbReference>
<keyword evidence="3" id="KW-1185">Reference proteome</keyword>
<name>A0A9X3M7V3_9CORY</name>